<dbReference type="InterPro" id="IPR020215">
    <property type="entry name" value="EbsA-like"/>
</dbReference>
<dbReference type="Pfam" id="PF17255">
    <property type="entry name" value="EbsA"/>
    <property type="match status" value="1"/>
</dbReference>
<gene>
    <name evidence="2" type="ORF">SAMN02910432_00217</name>
</gene>
<evidence type="ECO:0000313" key="3">
    <source>
        <dbReference type="Proteomes" id="UP000182635"/>
    </source>
</evidence>
<feature type="transmembrane region" description="Helical" evidence="1">
    <location>
        <begin position="38"/>
        <end position="58"/>
    </location>
</feature>
<evidence type="ECO:0000256" key="1">
    <source>
        <dbReference type="SAM" id="Phobius"/>
    </source>
</evidence>
<sequence>MEKRFYYQPDLPTSITCWSYTGMAFLFSMLLWLEITVFQVYTAIVFVIFLIAAILQIARRKIVLENDGVAIKTVFSMNAKKISYDDILNVEVEKHGLAFTTKYQKLSVMMKCKNAKKLYKILNNPEKVRV</sequence>
<dbReference type="RefSeq" id="WP_041819968.1">
    <property type="nucleotide sequence ID" value="NZ_AYYL01000004.1"/>
</dbReference>
<keyword evidence="1" id="KW-1133">Transmembrane helix</keyword>
<accession>A0A1I2PUP5</accession>
<keyword evidence="1" id="KW-0812">Transmembrane</keyword>
<keyword evidence="1" id="KW-0472">Membrane</keyword>
<evidence type="ECO:0008006" key="4">
    <source>
        <dbReference type="Google" id="ProtNLM"/>
    </source>
</evidence>
<dbReference type="Proteomes" id="UP000182635">
    <property type="component" value="Unassembled WGS sequence"/>
</dbReference>
<proteinExistence type="predicted"/>
<name>A0A1I2PUP5_9LACO</name>
<protein>
    <recommendedName>
        <fullName evidence="4">Pore-forming protein</fullName>
    </recommendedName>
</protein>
<dbReference type="OrthoDB" id="2299313at2"/>
<dbReference type="AlphaFoldDB" id="A0A1I2PUP5"/>
<evidence type="ECO:0000313" key="2">
    <source>
        <dbReference type="EMBL" id="SFG17747.1"/>
    </source>
</evidence>
<dbReference type="EMBL" id="FOPI01000004">
    <property type="protein sequence ID" value="SFG17747.1"/>
    <property type="molecule type" value="Genomic_DNA"/>
</dbReference>
<organism evidence="2 3">
    <name type="scientific">Ligilactobacillus ruminis DSM 20403 = NBRC 102161</name>
    <dbReference type="NCBI Taxonomy" id="1423798"/>
    <lineage>
        <taxon>Bacteria</taxon>
        <taxon>Bacillati</taxon>
        <taxon>Bacillota</taxon>
        <taxon>Bacilli</taxon>
        <taxon>Lactobacillales</taxon>
        <taxon>Lactobacillaceae</taxon>
        <taxon>Ligilactobacillus</taxon>
    </lineage>
</organism>
<reference evidence="3" key="1">
    <citation type="submission" date="2016-10" db="EMBL/GenBank/DDBJ databases">
        <authorList>
            <person name="Varghese N."/>
            <person name="Submissions S."/>
        </authorList>
    </citation>
    <scope>NUCLEOTIDE SEQUENCE [LARGE SCALE GENOMIC DNA]</scope>
    <source>
        <strain evidence="3">DSM 20403</strain>
    </source>
</reference>